<reference evidence="1" key="2">
    <citation type="submission" date="2020-11" db="EMBL/GenBank/DDBJ databases">
        <authorList>
            <person name="McCartney M.A."/>
            <person name="Auch B."/>
            <person name="Kono T."/>
            <person name="Mallez S."/>
            <person name="Becker A."/>
            <person name="Gohl D.M."/>
            <person name="Silverstein K.A.T."/>
            <person name="Koren S."/>
            <person name="Bechman K.B."/>
            <person name="Herman A."/>
            <person name="Abrahante J.E."/>
            <person name="Garbe J."/>
        </authorList>
    </citation>
    <scope>NUCLEOTIDE SEQUENCE</scope>
    <source>
        <strain evidence="1">Duluth1</strain>
        <tissue evidence="1">Whole animal</tissue>
    </source>
</reference>
<reference evidence="1" key="1">
    <citation type="journal article" date="2019" name="bioRxiv">
        <title>The Genome of the Zebra Mussel, Dreissena polymorpha: A Resource for Invasive Species Research.</title>
        <authorList>
            <person name="McCartney M.A."/>
            <person name="Auch B."/>
            <person name="Kono T."/>
            <person name="Mallez S."/>
            <person name="Zhang Y."/>
            <person name="Obille A."/>
            <person name="Becker A."/>
            <person name="Abrahante J.E."/>
            <person name="Garbe J."/>
            <person name="Badalamenti J.P."/>
            <person name="Herman A."/>
            <person name="Mangelson H."/>
            <person name="Liachko I."/>
            <person name="Sullivan S."/>
            <person name="Sone E.D."/>
            <person name="Koren S."/>
            <person name="Silverstein K.A.T."/>
            <person name="Beckman K.B."/>
            <person name="Gohl D.M."/>
        </authorList>
    </citation>
    <scope>NUCLEOTIDE SEQUENCE</scope>
    <source>
        <strain evidence="1">Duluth1</strain>
        <tissue evidence="1">Whole animal</tissue>
    </source>
</reference>
<name>A0A9D4BID5_DREPO</name>
<organism evidence="1 2">
    <name type="scientific">Dreissena polymorpha</name>
    <name type="common">Zebra mussel</name>
    <name type="synonym">Mytilus polymorpha</name>
    <dbReference type="NCBI Taxonomy" id="45954"/>
    <lineage>
        <taxon>Eukaryota</taxon>
        <taxon>Metazoa</taxon>
        <taxon>Spiralia</taxon>
        <taxon>Lophotrochozoa</taxon>
        <taxon>Mollusca</taxon>
        <taxon>Bivalvia</taxon>
        <taxon>Autobranchia</taxon>
        <taxon>Heteroconchia</taxon>
        <taxon>Euheterodonta</taxon>
        <taxon>Imparidentia</taxon>
        <taxon>Neoheterodontei</taxon>
        <taxon>Myida</taxon>
        <taxon>Dreissenoidea</taxon>
        <taxon>Dreissenidae</taxon>
        <taxon>Dreissena</taxon>
    </lineage>
</organism>
<evidence type="ECO:0000313" key="2">
    <source>
        <dbReference type="Proteomes" id="UP000828390"/>
    </source>
</evidence>
<evidence type="ECO:0000313" key="1">
    <source>
        <dbReference type="EMBL" id="KAH3696745.1"/>
    </source>
</evidence>
<sequence length="116" mass="13059">MLDRGRWASNRGCQERGIYSARWTGGGDGAATEAVKREIYATCFGLGQEIGQQQMRSREGYLQSMLEMGRRWVSNRGGQERDICSGCWVGATEAVKRWISVVYDGQGEEMGQQEKR</sequence>
<comment type="caution">
    <text evidence="1">The sequence shown here is derived from an EMBL/GenBank/DDBJ whole genome shotgun (WGS) entry which is preliminary data.</text>
</comment>
<dbReference type="EMBL" id="JAIWYP010000016">
    <property type="protein sequence ID" value="KAH3696745.1"/>
    <property type="molecule type" value="Genomic_DNA"/>
</dbReference>
<dbReference type="Proteomes" id="UP000828390">
    <property type="component" value="Unassembled WGS sequence"/>
</dbReference>
<gene>
    <name evidence="1" type="ORF">DPMN_084221</name>
</gene>
<proteinExistence type="predicted"/>
<dbReference type="AlphaFoldDB" id="A0A9D4BID5"/>
<keyword evidence="2" id="KW-1185">Reference proteome</keyword>
<protein>
    <submittedName>
        <fullName evidence="1">Uncharacterized protein</fullName>
    </submittedName>
</protein>
<accession>A0A9D4BID5</accession>